<dbReference type="Proteomes" id="UP000198670">
    <property type="component" value="Unassembled WGS sequence"/>
</dbReference>
<dbReference type="InterPro" id="IPR011256">
    <property type="entry name" value="Reg_factor_effector_dom_sf"/>
</dbReference>
<protein>
    <submittedName>
        <fullName evidence="2">GyrI-like small molecule binding domain-containing protein</fullName>
    </submittedName>
</protein>
<dbReference type="RefSeq" id="WP_218146494.1">
    <property type="nucleotide sequence ID" value="NZ_FOQO01000003.1"/>
</dbReference>
<dbReference type="AlphaFoldDB" id="A0A1I3GQM9"/>
<keyword evidence="3" id="KW-1185">Reference proteome</keyword>
<organism evidence="2 3">
    <name type="scientific">Parapedobacter indicus</name>
    <dbReference type="NCBI Taxonomy" id="1477437"/>
    <lineage>
        <taxon>Bacteria</taxon>
        <taxon>Pseudomonadati</taxon>
        <taxon>Bacteroidota</taxon>
        <taxon>Sphingobacteriia</taxon>
        <taxon>Sphingobacteriales</taxon>
        <taxon>Sphingobacteriaceae</taxon>
        <taxon>Parapedobacter</taxon>
    </lineage>
</organism>
<feature type="domain" description="GyrI-like small molecule binding" evidence="1">
    <location>
        <begin position="4"/>
        <end position="72"/>
    </location>
</feature>
<dbReference type="Pfam" id="PF06445">
    <property type="entry name" value="GyrI-like"/>
    <property type="match status" value="1"/>
</dbReference>
<reference evidence="2 3" key="1">
    <citation type="submission" date="2016-10" db="EMBL/GenBank/DDBJ databases">
        <authorList>
            <person name="de Groot N.N."/>
        </authorList>
    </citation>
    <scope>NUCLEOTIDE SEQUENCE [LARGE SCALE GENOMIC DNA]</scope>
    <source>
        <strain evidence="2 3">RK1</strain>
    </source>
</reference>
<dbReference type="EMBL" id="FOQO01000003">
    <property type="protein sequence ID" value="SFI25797.1"/>
    <property type="molecule type" value="Genomic_DNA"/>
</dbReference>
<sequence>MKLAEQIEFYRMAEGKSIQMLHVGPFSAELISLARIAEFSETNGLEQNGIHHEIYLSDFRKTIPEKLRTILREPVK</sequence>
<evidence type="ECO:0000313" key="3">
    <source>
        <dbReference type="Proteomes" id="UP000198670"/>
    </source>
</evidence>
<evidence type="ECO:0000259" key="1">
    <source>
        <dbReference type="Pfam" id="PF06445"/>
    </source>
</evidence>
<evidence type="ECO:0000313" key="2">
    <source>
        <dbReference type="EMBL" id="SFI25797.1"/>
    </source>
</evidence>
<gene>
    <name evidence="2" type="ORF">SAMN05444682_10372</name>
</gene>
<dbReference type="Gene3D" id="3.20.80.10">
    <property type="entry name" value="Regulatory factor, effector binding domain"/>
    <property type="match status" value="1"/>
</dbReference>
<accession>A0A1I3GQM9</accession>
<name>A0A1I3GQM9_9SPHI</name>
<dbReference type="InterPro" id="IPR029442">
    <property type="entry name" value="GyrI-like"/>
</dbReference>
<proteinExistence type="predicted"/>
<dbReference type="STRING" id="1477437.SAMN05444682_10372"/>